<protein>
    <recommendedName>
        <fullName evidence="3">PX domain-containing protein</fullName>
    </recommendedName>
</protein>
<evidence type="ECO:0000313" key="1">
    <source>
        <dbReference type="EMBL" id="KAE9287547.1"/>
    </source>
</evidence>
<name>A0A6A4CDT6_9STRA</name>
<evidence type="ECO:0000313" key="2">
    <source>
        <dbReference type="Proteomes" id="UP000434957"/>
    </source>
</evidence>
<organism evidence="1 2">
    <name type="scientific">Phytophthora rubi</name>
    <dbReference type="NCBI Taxonomy" id="129364"/>
    <lineage>
        <taxon>Eukaryota</taxon>
        <taxon>Sar</taxon>
        <taxon>Stramenopiles</taxon>
        <taxon>Oomycota</taxon>
        <taxon>Peronosporomycetes</taxon>
        <taxon>Peronosporales</taxon>
        <taxon>Peronosporaceae</taxon>
        <taxon>Phytophthora</taxon>
    </lineage>
</organism>
<proteinExistence type="predicted"/>
<dbReference type="AlphaFoldDB" id="A0A6A4CDT6"/>
<dbReference type="Proteomes" id="UP000434957">
    <property type="component" value="Unassembled WGS sequence"/>
</dbReference>
<reference evidence="1 2" key="1">
    <citation type="submission" date="2018-08" db="EMBL/GenBank/DDBJ databases">
        <title>Genomic investigation of the strawberry pathogen Phytophthora fragariae indicates pathogenicity is determined by transcriptional variation in three key races.</title>
        <authorList>
            <person name="Adams T.M."/>
            <person name="Armitage A.D."/>
            <person name="Sobczyk M.K."/>
            <person name="Bates H.J."/>
            <person name="Dunwell J.M."/>
            <person name="Nellist C.F."/>
            <person name="Harrison R.J."/>
        </authorList>
    </citation>
    <scope>NUCLEOTIDE SEQUENCE [LARGE SCALE GENOMIC DNA]</scope>
    <source>
        <strain evidence="1 2">SCRP333</strain>
    </source>
</reference>
<sequence>MKMTATMAYVADHERPHQLQKLQKLMPHDCAIVGGEDVELPTVAPPQGLHERLQLDLEAHRRWNTSLSVGFLTSVDRIEINGARVGEDKAVRYALEVYLSLPASRLPTSPCDPTDASPTRHYATRPTFKVERCFSEFEALRENVLSAVSTMPQCTCQYCMDLLVYIRYKYSQPRGIVKLTAGTEKRKQILTTFINDFVIMGQRRAPKLGKRKCEAQKLVPAMLESFLLSNAQNL</sequence>
<evidence type="ECO:0008006" key="3">
    <source>
        <dbReference type="Google" id="ProtNLM"/>
    </source>
</evidence>
<gene>
    <name evidence="1" type="ORF">PR003_g26027</name>
</gene>
<keyword evidence="2" id="KW-1185">Reference proteome</keyword>
<accession>A0A6A4CDT6</accession>
<comment type="caution">
    <text evidence="1">The sequence shown here is derived from an EMBL/GenBank/DDBJ whole genome shotgun (WGS) entry which is preliminary data.</text>
</comment>
<dbReference type="EMBL" id="QXFT01003264">
    <property type="protein sequence ID" value="KAE9287547.1"/>
    <property type="molecule type" value="Genomic_DNA"/>
</dbReference>